<reference evidence="1 2" key="1">
    <citation type="submission" date="2017-11" db="EMBL/GenBank/DDBJ databases">
        <title>Evolution of Phototrophy in the Chloroflexi Phylum Driven by Horizontal Gene Transfer.</title>
        <authorList>
            <person name="Ward L.M."/>
            <person name="Hemp J."/>
            <person name="Shih P.M."/>
            <person name="Mcglynn S.E."/>
            <person name="Fischer W."/>
        </authorList>
    </citation>
    <scope>NUCLEOTIDE SEQUENCE [LARGE SCALE GENOMIC DNA]</scope>
    <source>
        <strain evidence="1">JP3_13</strain>
    </source>
</reference>
<protein>
    <submittedName>
        <fullName evidence="1">Uncharacterized protein</fullName>
    </submittedName>
</protein>
<proteinExistence type="predicted"/>
<organism evidence="1 2">
    <name type="scientific">Candidatus Thermofonsia Clade 1 bacterium</name>
    <dbReference type="NCBI Taxonomy" id="2364210"/>
    <lineage>
        <taxon>Bacteria</taxon>
        <taxon>Bacillati</taxon>
        <taxon>Chloroflexota</taxon>
        <taxon>Candidatus Thermofontia</taxon>
        <taxon>Candidatus Thermofonsia Clade 1</taxon>
    </lineage>
</organism>
<name>A0A2M8PEE7_9CHLR</name>
<accession>A0A2M8PEE7</accession>
<gene>
    <name evidence="1" type="ORF">CUN49_08035</name>
</gene>
<comment type="caution">
    <text evidence="1">The sequence shown here is derived from an EMBL/GenBank/DDBJ whole genome shotgun (WGS) entry which is preliminary data.</text>
</comment>
<evidence type="ECO:0000313" key="1">
    <source>
        <dbReference type="EMBL" id="PJF35930.1"/>
    </source>
</evidence>
<dbReference type="Proteomes" id="UP000229681">
    <property type="component" value="Unassembled WGS sequence"/>
</dbReference>
<sequence>MNQIAKEYDEAQQLTAISLRRYLDTTDQLTHLSLPELQSLADEIARIVPAGNVPTMISIGLANLRERVVPVQETRRNLALLMQGMQTFVDKVKYSAIFGGPAAILAAYHMLLRLTGKDPIKSFPEGTWQFYVEFGLREDTAWHACETVGFHQALQREGAQLEPADELAAWIMAAAWLLQHYSELLACEWTERVQLRVLGEALGEPRLVDQWLKIRPYSAPSDEDIFIAYRRQQLEQFCAQALERARRDQRRAYERAWQDRRAVAERQAALQAYINQMDIRAALTPSEYNDTRTPIPPNQLHIGVIVRKRYYLIPLRNAAEHARAIAAELLALRPSLPVATLDRALRTARRREQPALRRALPESARQALEQLRTAPILINWDMANADDRLTDIRSGQRGIGDHALTIFRTARSNVFDLSHIFFDAANGMATAEILTGQAARFVRLLAAQRLSQTPAQGTAYLALNLEAPSTLTPAKLKKIQCSPEVSAENRTVRLELIQDVRRSLLKRSDKLRLTVNDLLLLYRTVFNPLYKPDRAILDAIIALSQQRDKAVQAAVQLVTKTLDSLRQSNPALLIPIDATAISPHERIFPTTFRNPMPNIYEKHRQTYQAFRMLEQGALGVKASEAQAMRLEYLGMLQKFGEVLLAYKDVTMRGESLSTSTIRLLGGLPPAVQRLLDSLPSHFDMLNDTIKGQEVFSNVGQVAATSSLRRFNTAKDDNEKKMLAWGIMTDATGVLHLSLRDFRPHVAALIGIGERDLAQAMAQDYLDKFAQGFNAFMEELLYIARARGR</sequence>
<dbReference type="AlphaFoldDB" id="A0A2M8PEE7"/>
<dbReference type="EMBL" id="PGTM01000095">
    <property type="protein sequence ID" value="PJF35930.1"/>
    <property type="molecule type" value="Genomic_DNA"/>
</dbReference>
<evidence type="ECO:0000313" key="2">
    <source>
        <dbReference type="Proteomes" id="UP000229681"/>
    </source>
</evidence>